<evidence type="ECO:0000256" key="7">
    <source>
        <dbReference type="SAM" id="Phobius"/>
    </source>
</evidence>
<dbReference type="Gene3D" id="3.30.70.20">
    <property type="match status" value="1"/>
</dbReference>
<dbReference type="PATRIC" id="fig|1195236.3.peg.644"/>
<dbReference type="EMBL" id="AORV01000016">
    <property type="protein sequence ID" value="EMS73664.1"/>
    <property type="molecule type" value="Genomic_DNA"/>
</dbReference>
<dbReference type="GO" id="GO:0005886">
    <property type="term" value="C:plasma membrane"/>
    <property type="evidence" value="ECO:0007669"/>
    <property type="project" value="TreeGrafter"/>
</dbReference>
<evidence type="ECO:0000259" key="8">
    <source>
        <dbReference type="PROSITE" id="PS51379"/>
    </source>
</evidence>
<feature type="transmembrane region" description="Helical" evidence="7">
    <location>
        <begin position="110"/>
        <end position="132"/>
    </location>
</feature>
<sequence>MIDLSKFVHKWSWTILLVFCIAGVFFPAVGMAAIICMLAPIIMSFFKGRYWCGNFCPRGSMNDMIISKISRKLRIPELLRMKWFRLLFLCLLLGGFAIQIFMSWGNINVVGMVFVRMIIITTALTIILGTVYNQRTWCRICPMGTLASYAAGITKVKNKIKHVSFKPNTCINCKICSRNCPMGIDVWKYKDEGVVTNPDCIRCKVCVDKCPKNSLYL</sequence>
<dbReference type="PROSITE" id="PS51379">
    <property type="entry name" value="4FE4S_FER_2"/>
    <property type="match status" value="2"/>
</dbReference>
<dbReference type="GO" id="GO:0051539">
    <property type="term" value="F:4 iron, 4 sulfur cluster binding"/>
    <property type="evidence" value="ECO:0007669"/>
    <property type="project" value="UniProtKB-KW"/>
</dbReference>
<feature type="transmembrane region" description="Helical" evidence="7">
    <location>
        <begin position="12"/>
        <end position="39"/>
    </location>
</feature>
<dbReference type="AlphaFoldDB" id="S0FWX5"/>
<keyword evidence="5" id="KW-0408">Iron</keyword>
<feature type="domain" description="4Fe-4S ferredoxin-type" evidence="8">
    <location>
        <begin position="194"/>
        <end position="217"/>
    </location>
</feature>
<dbReference type="Pfam" id="PF12801">
    <property type="entry name" value="Fer4_5"/>
    <property type="match status" value="2"/>
</dbReference>
<evidence type="ECO:0000256" key="1">
    <source>
        <dbReference type="ARBA" id="ARBA00022448"/>
    </source>
</evidence>
<evidence type="ECO:0000313" key="9">
    <source>
        <dbReference type="EMBL" id="EMS73664.1"/>
    </source>
</evidence>
<evidence type="ECO:0000313" key="10">
    <source>
        <dbReference type="Proteomes" id="UP000014155"/>
    </source>
</evidence>
<evidence type="ECO:0000256" key="3">
    <source>
        <dbReference type="ARBA" id="ARBA00022723"/>
    </source>
</evidence>
<dbReference type="PANTHER" id="PTHR30176:SF3">
    <property type="entry name" value="FERREDOXIN-TYPE PROTEIN NAPH"/>
    <property type="match status" value="1"/>
</dbReference>
<evidence type="ECO:0000256" key="6">
    <source>
        <dbReference type="ARBA" id="ARBA00023014"/>
    </source>
</evidence>
<keyword evidence="7" id="KW-1133">Transmembrane helix</keyword>
<feature type="domain" description="4Fe-4S ferredoxin-type" evidence="8">
    <location>
        <begin position="161"/>
        <end position="192"/>
    </location>
</feature>
<dbReference type="PROSITE" id="PS00198">
    <property type="entry name" value="4FE4S_FER_1"/>
    <property type="match status" value="2"/>
</dbReference>
<gene>
    <name evidence="9" type="ORF">CTER_0337</name>
</gene>
<dbReference type="SUPFAM" id="SSF54862">
    <property type="entry name" value="4Fe-4S ferredoxins"/>
    <property type="match status" value="1"/>
</dbReference>
<evidence type="ECO:0000256" key="5">
    <source>
        <dbReference type="ARBA" id="ARBA00023004"/>
    </source>
</evidence>
<feature type="transmembrane region" description="Helical" evidence="7">
    <location>
        <begin position="83"/>
        <end position="104"/>
    </location>
</feature>
<keyword evidence="4" id="KW-0249">Electron transport</keyword>
<dbReference type="InterPro" id="IPR017896">
    <property type="entry name" value="4Fe4S_Fe-S-bd"/>
</dbReference>
<dbReference type="Proteomes" id="UP000014155">
    <property type="component" value="Unassembled WGS sequence"/>
</dbReference>
<evidence type="ECO:0000256" key="2">
    <source>
        <dbReference type="ARBA" id="ARBA00022485"/>
    </source>
</evidence>
<comment type="caution">
    <text evidence="9">The sequence shown here is derived from an EMBL/GenBank/DDBJ whole genome shotgun (WGS) entry which is preliminary data.</text>
</comment>
<dbReference type="eggNOG" id="COG0348">
    <property type="taxonomic scope" value="Bacteria"/>
</dbReference>
<dbReference type="Pfam" id="PF13187">
    <property type="entry name" value="Fer4_9"/>
    <property type="match status" value="1"/>
</dbReference>
<protein>
    <recommendedName>
        <fullName evidence="8">4Fe-4S ferredoxin-type domain-containing protein</fullName>
    </recommendedName>
</protein>
<accession>S0FWX5</accession>
<keyword evidence="3" id="KW-0479">Metal-binding</keyword>
<dbReference type="STRING" id="1195236.CTER_0337"/>
<evidence type="ECO:0000256" key="4">
    <source>
        <dbReference type="ARBA" id="ARBA00022982"/>
    </source>
</evidence>
<keyword evidence="2" id="KW-0004">4Fe-4S</keyword>
<organism evidence="9 10">
    <name type="scientific">Ruminiclostridium cellobioparum subsp. termitidis CT1112</name>
    <dbReference type="NCBI Taxonomy" id="1195236"/>
    <lineage>
        <taxon>Bacteria</taxon>
        <taxon>Bacillati</taxon>
        <taxon>Bacillota</taxon>
        <taxon>Clostridia</taxon>
        <taxon>Eubacteriales</taxon>
        <taxon>Oscillospiraceae</taxon>
        <taxon>Ruminiclostridium</taxon>
    </lineage>
</organism>
<keyword evidence="6" id="KW-0411">Iron-sulfur</keyword>
<dbReference type="RefSeq" id="WP_004623664.1">
    <property type="nucleotide sequence ID" value="NZ_AORV01000016.1"/>
</dbReference>
<keyword evidence="1" id="KW-0813">Transport</keyword>
<dbReference type="GO" id="GO:0046872">
    <property type="term" value="F:metal ion binding"/>
    <property type="evidence" value="ECO:0007669"/>
    <property type="project" value="UniProtKB-KW"/>
</dbReference>
<name>S0FWX5_RUMCE</name>
<keyword evidence="7" id="KW-0812">Transmembrane</keyword>
<keyword evidence="7" id="KW-0472">Membrane</keyword>
<proteinExistence type="predicted"/>
<dbReference type="InterPro" id="IPR017900">
    <property type="entry name" value="4Fe4S_Fe_S_CS"/>
</dbReference>
<reference evidence="9 10" key="1">
    <citation type="journal article" date="2013" name="Genome Announc.">
        <title>Draft Genome Sequence of the Cellulolytic, Mesophilic, Anaerobic Bacterium Clostridium termitidis Strain CT1112 (DSM 5398).</title>
        <authorList>
            <person name="Lal S."/>
            <person name="Ramachandran U."/>
            <person name="Zhang X."/>
            <person name="Munir R."/>
            <person name="Sparling R."/>
            <person name="Levin D.B."/>
        </authorList>
    </citation>
    <scope>NUCLEOTIDE SEQUENCE [LARGE SCALE GENOMIC DNA]</scope>
    <source>
        <strain evidence="9 10">CT1112</strain>
    </source>
</reference>
<keyword evidence="10" id="KW-1185">Reference proteome</keyword>
<dbReference type="InterPro" id="IPR051684">
    <property type="entry name" value="Electron_Trans/Redox"/>
</dbReference>
<dbReference type="PANTHER" id="PTHR30176">
    <property type="entry name" value="FERREDOXIN-TYPE PROTEIN NAPH"/>
    <property type="match status" value="1"/>
</dbReference>